<evidence type="ECO:0000256" key="1">
    <source>
        <dbReference type="ARBA" id="ARBA00023015"/>
    </source>
</evidence>
<dbReference type="SUPFAM" id="SSF46689">
    <property type="entry name" value="Homeodomain-like"/>
    <property type="match status" value="2"/>
</dbReference>
<keyword evidence="1" id="KW-0805">Transcription regulation</keyword>
<name>A0A561E0H1_9BACI</name>
<evidence type="ECO:0000256" key="2">
    <source>
        <dbReference type="ARBA" id="ARBA00023125"/>
    </source>
</evidence>
<dbReference type="GO" id="GO:0043565">
    <property type="term" value="F:sequence-specific DNA binding"/>
    <property type="evidence" value="ECO:0007669"/>
    <property type="project" value="InterPro"/>
</dbReference>
<dbReference type="InterPro" id="IPR020449">
    <property type="entry name" value="Tscrpt_reg_AraC-type_HTH"/>
</dbReference>
<comment type="caution">
    <text evidence="8">The sequence shown here is derived from an EMBL/GenBank/DDBJ whole genome shotgun (WGS) entry which is preliminary data.</text>
</comment>
<keyword evidence="9" id="KW-1185">Reference proteome</keyword>
<evidence type="ECO:0000313" key="8">
    <source>
        <dbReference type="EMBL" id="TWE09091.1"/>
    </source>
</evidence>
<gene>
    <name evidence="8" type="ORF">FB550_1011123</name>
</gene>
<evidence type="ECO:0000313" key="9">
    <source>
        <dbReference type="Proteomes" id="UP000319671"/>
    </source>
</evidence>
<evidence type="ECO:0000259" key="6">
    <source>
        <dbReference type="PROSITE" id="PS01124"/>
    </source>
</evidence>
<keyword evidence="3" id="KW-0804">Transcription</keyword>
<dbReference type="GO" id="GO:0000160">
    <property type="term" value="P:phosphorelay signal transduction system"/>
    <property type="evidence" value="ECO:0007669"/>
    <property type="project" value="InterPro"/>
</dbReference>
<dbReference type="InterPro" id="IPR018060">
    <property type="entry name" value="HTH_AraC"/>
</dbReference>
<dbReference type="SUPFAM" id="SSF52172">
    <property type="entry name" value="CheY-like"/>
    <property type="match status" value="1"/>
</dbReference>
<dbReference type="SMART" id="SM00342">
    <property type="entry name" value="HTH_ARAC"/>
    <property type="match status" value="1"/>
</dbReference>
<dbReference type="Proteomes" id="UP000319671">
    <property type="component" value="Unassembled WGS sequence"/>
</dbReference>
<dbReference type="Pfam" id="PF12833">
    <property type="entry name" value="HTH_18"/>
    <property type="match status" value="1"/>
</dbReference>
<dbReference type="PROSITE" id="PS50110">
    <property type="entry name" value="RESPONSE_REGULATORY"/>
    <property type="match status" value="1"/>
</dbReference>
<dbReference type="SMART" id="SM00448">
    <property type="entry name" value="REC"/>
    <property type="match status" value="1"/>
</dbReference>
<feature type="modified residue" description="4-aspartylphosphate" evidence="4">
    <location>
        <position position="59"/>
    </location>
</feature>
<accession>A0A561E0H1</accession>
<keyword evidence="2" id="KW-0238">DNA-binding</keyword>
<dbReference type="PROSITE" id="PS01124">
    <property type="entry name" value="HTH_ARAC_FAMILY_2"/>
    <property type="match status" value="1"/>
</dbReference>
<dbReference type="InterPro" id="IPR011006">
    <property type="entry name" value="CheY-like_superfamily"/>
</dbReference>
<dbReference type="PROSITE" id="PS00041">
    <property type="entry name" value="HTH_ARAC_FAMILY_1"/>
    <property type="match status" value="1"/>
</dbReference>
<evidence type="ECO:0000256" key="3">
    <source>
        <dbReference type="ARBA" id="ARBA00023163"/>
    </source>
</evidence>
<reference evidence="8 9" key="1">
    <citation type="submission" date="2019-06" db="EMBL/GenBank/DDBJ databases">
        <title>Sorghum-associated microbial communities from plants grown in Nebraska, USA.</title>
        <authorList>
            <person name="Schachtman D."/>
        </authorList>
    </citation>
    <scope>NUCLEOTIDE SEQUENCE [LARGE SCALE GENOMIC DNA]</scope>
    <source>
        <strain evidence="8 9">2482</strain>
    </source>
</reference>
<dbReference type="Pfam" id="PF00072">
    <property type="entry name" value="Response_reg"/>
    <property type="match status" value="1"/>
</dbReference>
<feature type="coiled-coil region" evidence="5">
    <location>
        <begin position="112"/>
        <end position="139"/>
    </location>
</feature>
<evidence type="ECO:0000259" key="7">
    <source>
        <dbReference type="PROSITE" id="PS50110"/>
    </source>
</evidence>
<keyword evidence="4" id="KW-0597">Phosphoprotein</keyword>
<sequence length="549" mass="64374">MTQIKTVIVDDEGRIRRGIERMVRSLGDEWEIVGTFSDGLEVYEAVTNQSISFDLLISDIRMPEMDGLTLNKKLKSHLSFLTIFISGYDDFEYLQTALRDGAVNYILKPIDKEQFQIQIDEVKQKIEMLYEEKQEWLTMQEKASQLEYTKQVQLLSEMTWNEEKDISYLDWTRQFPGGCGCYQLIHISVDQVLSKTRDFLPEDWNKWSQAIEQIIEESVEAEIQVQLFNSWWWRGSKFSYWILLHMEERSHDYEFLPRKFTEQLRVTIQKITPFTASIAIGHEFKDLALFSNMKYDLLTLLQFRMIQGGNRVFQADSFQDIKGQKSKGISSSILKYTEQVINSFAQGKKDELLRSLQGFFREVEALPSPLMIKEAVHYLLIGIANHWIENDGYSEDPDLLTNALTITKQAVNFIQLKDQVKVWILQVMEKMVGLKKEQQNPIQVAKEWIKNNLGENISIKKIAQQVYMNPNYFCDYFKNQTGETILDYVTSARLEKAKELLEKTDLKIYDIAISVGYQDTKYFSRLFKQWLGQTPSQFRDQYFKSTADK</sequence>
<dbReference type="PRINTS" id="PR00032">
    <property type="entry name" value="HTHARAC"/>
</dbReference>
<dbReference type="PANTHER" id="PTHR43280:SF28">
    <property type="entry name" value="HTH-TYPE TRANSCRIPTIONAL ACTIVATOR RHAS"/>
    <property type="match status" value="1"/>
</dbReference>
<proteinExistence type="predicted"/>
<dbReference type="AlphaFoldDB" id="A0A561E0H1"/>
<evidence type="ECO:0000256" key="5">
    <source>
        <dbReference type="SAM" id="Coils"/>
    </source>
</evidence>
<feature type="domain" description="HTH araC/xylS-type" evidence="6">
    <location>
        <begin position="443"/>
        <end position="541"/>
    </location>
</feature>
<dbReference type="Gene3D" id="3.40.50.2300">
    <property type="match status" value="1"/>
</dbReference>
<dbReference type="InterPro" id="IPR009057">
    <property type="entry name" value="Homeodomain-like_sf"/>
</dbReference>
<keyword evidence="5" id="KW-0175">Coiled coil</keyword>
<organism evidence="8 9">
    <name type="scientific">Neobacillus bataviensis</name>
    <dbReference type="NCBI Taxonomy" id="220685"/>
    <lineage>
        <taxon>Bacteria</taxon>
        <taxon>Bacillati</taxon>
        <taxon>Bacillota</taxon>
        <taxon>Bacilli</taxon>
        <taxon>Bacillales</taxon>
        <taxon>Bacillaceae</taxon>
        <taxon>Neobacillus</taxon>
    </lineage>
</organism>
<dbReference type="GO" id="GO:0003700">
    <property type="term" value="F:DNA-binding transcription factor activity"/>
    <property type="evidence" value="ECO:0007669"/>
    <property type="project" value="InterPro"/>
</dbReference>
<evidence type="ECO:0000256" key="4">
    <source>
        <dbReference type="PROSITE-ProRule" id="PRU00169"/>
    </source>
</evidence>
<dbReference type="InterPro" id="IPR018062">
    <property type="entry name" value="HTH_AraC-typ_CS"/>
</dbReference>
<dbReference type="EMBL" id="VIVN01000001">
    <property type="protein sequence ID" value="TWE09091.1"/>
    <property type="molecule type" value="Genomic_DNA"/>
</dbReference>
<feature type="domain" description="Response regulatory" evidence="7">
    <location>
        <begin position="5"/>
        <end position="123"/>
    </location>
</feature>
<dbReference type="PANTHER" id="PTHR43280">
    <property type="entry name" value="ARAC-FAMILY TRANSCRIPTIONAL REGULATOR"/>
    <property type="match status" value="1"/>
</dbReference>
<dbReference type="CDD" id="cd17536">
    <property type="entry name" value="REC_YesN-like"/>
    <property type="match status" value="1"/>
</dbReference>
<dbReference type="Gene3D" id="1.10.10.60">
    <property type="entry name" value="Homeodomain-like"/>
    <property type="match status" value="2"/>
</dbReference>
<protein>
    <submittedName>
        <fullName evidence="8">Two-component system response regulator YesN</fullName>
    </submittedName>
</protein>
<dbReference type="InterPro" id="IPR001789">
    <property type="entry name" value="Sig_transdc_resp-reg_receiver"/>
</dbReference>
<dbReference type="RefSeq" id="WP_144562693.1">
    <property type="nucleotide sequence ID" value="NZ_VIVN01000001.1"/>
</dbReference>